<dbReference type="Proteomes" id="UP000326757">
    <property type="component" value="Unassembled WGS sequence"/>
</dbReference>
<feature type="region of interest" description="Disordered" evidence="1">
    <location>
        <begin position="1"/>
        <end position="46"/>
    </location>
</feature>
<reference evidence="2 3" key="1">
    <citation type="submission" date="2019-06" db="EMBL/GenBank/DDBJ databases">
        <title>Genome Sequence of the Brown Rot Fungal Pathogen Monilinia laxa.</title>
        <authorList>
            <person name="De Miccolis Angelini R.M."/>
            <person name="Landi L."/>
            <person name="Abate D."/>
            <person name="Pollastro S."/>
            <person name="Romanazzi G."/>
            <person name="Faretra F."/>
        </authorList>
    </citation>
    <scope>NUCLEOTIDE SEQUENCE [LARGE SCALE GENOMIC DNA]</scope>
    <source>
        <strain evidence="2 3">Mlax316</strain>
    </source>
</reference>
<keyword evidence="3" id="KW-1185">Reference proteome</keyword>
<gene>
    <name evidence="2" type="ORF">EYC80_000589</name>
</gene>
<accession>A0A5N6KB62</accession>
<name>A0A5N6KB62_MONLA</name>
<protein>
    <submittedName>
        <fullName evidence="2">Uncharacterized protein</fullName>
    </submittedName>
</protein>
<dbReference type="AlphaFoldDB" id="A0A5N6KB62"/>
<evidence type="ECO:0000313" key="3">
    <source>
        <dbReference type="Proteomes" id="UP000326757"/>
    </source>
</evidence>
<dbReference type="EMBL" id="VIGI01000005">
    <property type="protein sequence ID" value="KAB8300413.1"/>
    <property type="molecule type" value="Genomic_DNA"/>
</dbReference>
<proteinExistence type="predicted"/>
<organism evidence="2 3">
    <name type="scientific">Monilinia laxa</name>
    <name type="common">Brown rot fungus</name>
    <name type="synonym">Sclerotinia laxa</name>
    <dbReference type="NCBI Taxonomy" id="61186"/>
    <lineage>
        <taxon>Eukaryota</taxon>
        <taxon>Fungi</taxon>
        <taxon>Dikarya</taxon>
        <taxon>Ascomycota</taxon>
        <taxon>Pezizomycotina</taxon>
        <taxon>Leotiomycetes</taxon>
        <taxon>Helotiales</taxon>
        <taxon>Sclerotiniaceae</taxon>
        <taxon>Monilinia</taxon>
    </lineage>
</organism>
<comment type="caution">
    <text evidence="2">The sequence shown here is derived from an EMBL/GenBank/DDBJ whole genome shotgun (WGS) entry which is preliminary data.</text>
</comment>
<feature type="compositionally biased region" description="Polar residues" evidence="1">
    <location>
        <begin position="18"/>
        <end position="41"/>
    </location>
</feature>
<evidence type="ECO:0000256" key="1">
    <source>
        <dbReference type="SAM" id="MobiDB-lite"/>
    </source>
</evidence>
<evidence type="ECO:0000313" key="2">
    <source>
        <dbReference type="EMBL" id="KAB8300413.1"/>
    </source>
</evidence>
<sequence>MATTTTTQPEIKPKPQAKSHQQPNPTQQITTHEGKPPTTNRKSPKISPRTSILLKLTLNHISILPLGTIDCYPQNTHLNQDSKLIRWVKSKYIFIPKTIFDSIKDSFFHGIYSLYNRSHALPLYQLKYASISLLPNDQCPQLCTLQLRSVKTPFLALNHKGLEFGFSFLQCLQNWLLQRFWLGGAGPSLLNLPISAD</sequence>